<protein>
    <submittedName>
        <fullName evidence="1">Uncharacterized protein</fullName>
    </submittedName>
</protein>
<comment type="caution">
    <text evidence="1">The sequence shown here is derived from an EMBL/GenBank/DDBJ whole genome shotgun (WGS) entry which is preliminary data.</text>
</comment>
<keyword evidence="2" id="KW-1185">Reference proteome</keyword>
<dbReference type="AlphaFoldDB" id="A0A2S6IAI7"/>
<name>A0A2S6IAI7_9BACT</name>
<accession>A0A2S6IAI7</accession>
<organism evidence="1 2">
    <name type="scientific">Neolewinella xylanilytica</name>
    <dbReference type="NCBI Taxonomy" id="1514080"/>
    <lineage>
        <taxon>Bacteria</taxon>
        <taxon>Pseudomonadati</taxon>
        <taxon>Bacteroidota</taxon>
        <taxon>Saprospiria</taxon>
        <taxon>Saprospirales</taxon>
        <taxon>Lewinellaceae</taxon>
        <taxon>Neolewinella</taxon>
    </lineage>
</organism>
<proteinExistence type="predicted"/>
<evidence type="ECO:0000313" key="1">
    <source>
        <dbReference type="EMBL" id="PPK88469.1"/>
    </source>
</evidence>
<evidence type="ECO:0000313" key="2">
    <source>
        <dbReference type="Proteomes" id="UP000237662"/>
    </source>
</evidence>
<sequence>MPKTRKDPRGCGKPLHRRPAAKTYRPRSVLNRLSSHSSRQCKCIFPSGPRHKSPAALISIWGAARFQAVARGGAVGLVGCGFLVHGALVIGRPVVLGQLLLVVVPHPVIATCRSLRLGPLDGVVSAPGADELFPGLVTLVGSDVFRLGEISFAARIPVVYVGEALKAQGNGVV</sequence>
<dbReference type="Proteomes" id="UP000237662">
    <property type="component" value="Unassembled WGS sequence"/>
</dbReference>
<dbReference type="EMBL" id="PTJC01000005">
    <property type="protein sequence ID" value="PPK88469.1"/>
    <property type="molecule type" value="Genomic_DNA"/>
</dbReference>
<gene>
    <name evidence="1" type="ORF">CLV84_1437</name>
</gene>
<reference evidence="1 2" key="1">
    <citation type="submission" date="2018-02" db="EMBL/GenBank/DDBJ databases">
        <title>Genomic Encyclopedia of Archaeal and Bacterial Type Strains, Phase II (KMG-II): from individual species to whole genera.</title>
        <authorList>
            <person name="Goeker M."/>
        </authorList>
    </citation>
    <scope>NUCLEOTIDE SEQUENCE [LARGE SCALE GENOMIC DNA]</scope>
    <source>
        <strain evidence="1 2">DSM 29526</strain>
    </source>
</reference>